<evidence type="ECO:0000313" key="1">
    <source>
        <dbReference type="EMBL" id="KAL3522364.1"/>
    </source>
</evidence>
<comment type="caution">
    <text evidence="1">The sequence shown here is derived from an EMBL/GenBank/DDBJ whole genome shotgun (WGS) entry which is preliminary data.</text>
</comment>
<dbReference type="Proteomes" id="UP001630127">
    <property type="component" value="Unassembled WGS sequence"/>
</dbReference>
<protein>
    <submittedName>
        <fullName evidence="1">Uncharacterized protein</fullName>
    </submittedName>
</protein>
<dbReference type="AlphaFoldDB" id="A0ABD2ZT92"/>
<gene>
    <name evidence="1" type="ORF">ACH5RR_015198</name>
</gene>
<reference evidence="1 2" key="1">
    <citation type="submission" date="2024-11" db="EMBL/GenBank/DDBJ databases">
        <title>A near-complete genome assembly of Cinchona calisaya.</title>
        <authorList>
            <person name="Lian D.C."/>
            <person name="Zhao X.W."/>
            <person name="Wei L."/>
        </authorList>
    </citation>
    <scope>NUCLEOTIDE SEQUENCE [LARGE SCALE GENOMIC DNA]</scope>
    <source>
        <tissue evidence="1">Nenye</tissue>
    </source>
</reference>
<sequence>MEDLVNQTVGAATAEVQENQEDPFKRLPDDTIVSYFFCQKLFSLLEKWVPVLPESLQNVVITDSRKQGKLDLGEDDVVALRNGDTYFGGLEGITRFWQSPLLKLPLSGCVMKMVTLLICKGKDTDYDDFLIVKQAFGGKGEEVFVEAASELLKKEAVLEI</sequence>
<proteinExistence type="predicted"/>
<dbReference type="EMBL" id="JBJUIK010000007">
    <property type="protein sequence ID" value="KAL3522364.1"/>
    <property type="molecule type" value="Genomic_DNA"/>
</dbReference>
<accession>A0ABD2ZT92</accession>
<organism evidence="1 2">
    <name type="scientific">Cinchona calisaya</name>
    <dbReference type="NCBI Taxonomy" id="153742"/>
    <lineage>
        <taxon>Eukaryota</taxon>
        <taxon>Viridiplantae</taxon>
        <taxon>Streptophyta</taxon>
        <taxon>Embryophyta</taxon>
        <taxon>Tracheophyta</taxon>
        <taxon>Spermatophyta</taxon>
        <taxon>Magnoliopsida</taxon>
        <taxon>eudicotyledons</taxon>
        <taxon>Gunneridae</taxon>
        <taxon>Pentapetalae</taxon>
        <taxon>asterids</taxon>
        <taxon>lamiids</taxon>
        <taxon>Gentianales</taxon>
        <taxon>Rubiaceae</taxon>
        <taxon>Cinchonoideae</taxon>
        <taxon>Cinchoneae</taxon>
        <taxon>Cinchona</taxon>
    </lineage>
</organism>
<evidence type="ECO:0000313" key="2">
    <source>
        <dbReference type="Proteomes" id="UP001630127"/>
    </source>
</evidence>
<keyword evidence="2" id="KW-1185">Reference proteome</keyword>
<name>A0ABD2ZT92_9GENT</name>